<dbReference type="PANTHER" id="PTHR10357">
    <property type="entry name" value="ALPHA-AMYLASE FAMILY MEMBER"/>
    <property type="match status" value="1"/>
</dbReference>
<dbReference type="SUPFAM" id="SSF51445">
    <property type="entry name" value="(Trans)glycosidases"/>
    <property type="match status" value="1"/>
</dbReference>
<feature type="domain" description="Glycosyl hydrolase family 13 catalytic" evidence="3">
    <location>
        <begin position="56"/>
        <end position="408"/>
    </location>
</feature>
<dbReference type="CDD" id="cd11316">
    <property type="entry name" value="AmyAc_bac2_AmyA"/>
    <property type="match status" value="1"/>
</dbReference>
<organism evidence="4 5">
    <name type="scientific">Pseudaquabacterium terrae</name>
    <dbReference type="NCBI Taxonomy" id="2732868"/>
    <lineage>
        <taxon>Bacteria</taxon>
        <taxon>Pseudomonadati</taxon>
        <taxon>Pseudomonadota</taxon>
        <taxon>Betaproteobacteria</taxon>
        <taxon>Burkholderiales</taxon>
        <taxon>Sphaerotilaceae</taxon>
        <taxon>Pseudaquabacterium</taxon>
    </lineage>
</organism>
<keyword evidence="2" id="KW-0732">Signal</keyword>
<comment type="similarity">
    <text evidence="1">Belongs to the glycosyl hydrolase 13 family.</text>
</comment>
<dbReference type="Gene3D" id="3.90.400.10">
    <property type="entry name" value="Oligo-1,6-glucosidase, Domain 2"/>
    <property type="match status" value="1"/>
</dbReference>
<accession>A0ABX2EI84</accession>
<feature type="chain" id="PRO_5046403988" evidence="2">
    <location>
        <begin position="26"/>
        <end position="538"/>
    </location>
</feature>
<evidence type="ECO:0000313" key="4">
    <source>
        <dbReference type="EMBL" id="NRF68357.1"/>
    </source>
</evidence>
<dbReference type="Gene3D" id="2.60.40.1180">
    <property type="entry name" value="Golgi alpha-mannosidase II"/>
    <property type="match status" value="1"/>
</dbReference>
<dbReference type="Proteomes" id="UP000737171">
    <property type="component" value="Unassembled WGS sequence"/>
</dbReference>
<comment type="caution">
    <text evidence="4">The sequence shown here is derived from an EMBL/GenBank/DDBJ whole genome shotgun (WGS) entry which is preliminary data.</text>
</comment>
<evidence type="ECO:0000256" key="1">
    <source>
        <dbReference type="ARBA" id="ARBA00008061"/>
    </source>
</evidence>
<name>A0ABX2EI84_9BURK</name>
<dbReference type="SMART" id="SM00642">
    <property type="entry name" value="Aamy"/>
    <property type="match status" value="1"/>
</dbReference>
<proteinExistence type="inferred from homology"/>
<dbReference type="Pfam" id="PF00128">
    <property type="entry name" value="Alpha-amylase"/>
    <property type="match status" value="1"/>
</dbReference>
<dbReference type="PANTHER" id="PTHR10357:SF179">
    <property type="entry name" value="NEUTRAL AND BASIC AMINO ACID TRANSPORT PROTEIN RBAT"/>
    <property type="match status" value="1"/>
</dbReference>
<gene>
    <name evidence="4" type="ORF">HLB44_15290</name>
</gene>
<sequence length="538" mass="58391">MLRLARLAAAAASAALLTACALLPAADPIPFDRRPVPERDPGSALPAGWQHGAFMEIFVRAWRDSDGDGIGDLRGLTASLPYLQELGIKGIWLMPITRSADHDHGYAVTDFRGLEPAYGTLADFDALIREAHARGIGVIMDYVINHAAREHPAFRDAAASAGSAQRDWFLWQPEAPAGWDVWGKNPWYPAGGHHYYATFGPHMPDFNLRDPAALAYHHDSLRFWLNRGLDGFRFDAVPHLIENSAKDWNDQPESAALMRGIRALMDQHYPGRWLVCEATASPQRWAGRDACGSAFAFGLEHPIIDAARGKLEALAQVAAYFTSAPPTMATMLSNHDIFAGKRLRDQLGGDDAAYRLAAATYLLLPGTPFIYYGEEIGMAGVAALQADEPLRTPMSWTADAATGGGFTRPGVKPFRPASDNVATHNVAAQQADPASLLAHYKTLLALRNTLPSIAQGRYEAPQVNGLVVAFQRATDAERTLVLINYGKSAATIRVDGLGANARFASEYPAGGARAQADADGRLHFALGPQSWRVLRKER</sequence>
<reference evidence="4 5" key="1">
    <citation type="submission" date="2020-05" db="EMBL/GenBank/DDBJ databases">
        <title>Aquincola sp. isolate from soil.</title>
        <authorList>
            <person name="Han J."/>
            <person name="Kim D.-U."/>
        </authorList>
    </citation>
    <scope>NUCLEOTIDE SEQUENCE [LARGE SCALE GENOMIC DNA]</scope>
    <source>
        <strain evidence="4 5">S2</strain>
    </source>
</reference>
<dbReference type="Gene3D" id="3.20.20.80">
    <property type="entry name" value="Glycosidases"/>
    <property type="match status" value="1"/>
</dbReference>
<dbReference type="InterPro" id="IPR017853">
    <property type="entry name" value="GH"/>
</dbReference>
<dbReference type="InterPro" id="IPR013780">
    <property type="entry name" value="Glyco_hydro_b"/>
</dbReference>
<dbReference type="InterPro" id="IPR045857">
    <property type="entry name" value="O16G_dom_2"/>
</dbReference>
<dbReference type="InterPro" id="IPR006047">
    <property type="entry name" value="GH13_cat_dom"/>
</dbReference>
<protein>
    <submittedName>
        <fullName evidence="4">DUF3459 domain-containing protein</fullName>
    </submittedName>
</protein>
<dbReference type="RefSeq" id="WP_173123925.1">
    <property type="nucleotide sequence ID" value="NZ_JABRWJ010000004.1"/>
</dbReference>
<keyword evidence="5" id="KW-1185">Reference proteome</keyword>
<evidence type="ECO:0000313" key="5">
    <source>
        <dbReference type="Proteomes" id="UP000737171"/>
    </source>
</evidence>
<evidence type="ECO:0000256" key="2">
    <source>
        <dbReference type="SAM" id="SignalP"/>
    </source>
</evidence>
<dbReference type="PROSITE" id="PS51257">
    <property type="entry name" value="PROKAR_LIPOPROTEIN"/>
    <property type="match status" value="1"/>
</dbReference>
<evidence type="ECO:0000259" key="3">
    <source>
        <dbReference type="SMART" id="SM00642"/>
    </source>
</evidence>
<feature type="signal peptide" evidence="2">
    <location>
        <begin position="1"/>
        <end position="25"/>
    </location>
</feature>
<dbReference type="EMBL" id="JABRWJ010000004">
    <property type="protein sequence ID" value="NRF68357.1"/>
    <property type="molecule type" value="Genomic_DNA"/>
</dbReference>